<name>A0ABN1AS84_9ACTN</name>
<sequence>MDAWDAHAAQRLAKGPLRPLEPPARMEWTQRPGIGPGAEILGEDLAGRRVVELGCGPGNNAAHLTSIGAKVTGVDRSKGQIQRAVAHYGHHGTEFVHSRALGYLTREGERLDAIVSVFGAIGLGEPAKLLSACSRRLERKGVLAFSVPHPQRTGTIPASPRTRDRMTLPDGTTATVDRWDIDPAAWVRAFNRAGLLITGVSNLFAPADARWPTTLLITARKP</sequence>
<dbReference type="Gene3D" id="3.40.50.150">
    <property type="entry name" value="Vaccinia Virus protein VP39"/>
    <property type="match status" value="1"/>
</dbReference>
<proteinExistence type="predicted"/>
<feature type="region of interest" description="Disordered" evidence="2">
    <location>
        <begin position="1"/>
        <end position="20"/>
    </location>
</feature>
<comment type="caution">
    <text evidence="4">The sequence shown here is derived from an EMBL/GenBank/DDBJ whole genome shotgun (WGS) entry which is preliminary data.</text>
</comment>
<dbReference type="RefSeq" id="WP_344094951.1">
    <property type="nucleotide sequence ID" value="NZ_BAAAHB010000076.1"/>
</dbReference>
<dbReference type="CDD" id="cd02440">
    <property type="entry name" value="AdoMet_MTases"/>
    <property type="match status" value="1"/>
</dbReference>
<dbReference type="EMBL" id="BAAAHB010000076">
    <property type="protein sequence ID" value="GAA0482794.1"/>
    <property type="molecule type" value="Genomic_DNA"/>
</dbReference>
<evidence type="ECO:0000313" key="4">
    <source>
        <dbReference type="EMBL" id="GAA0482794.1"/>
    </source>
</evidence>
<feature type="domain" description="Methyltransferase" evidence="3">
    <location>
        <begin position="50"/>
        <end position="141"/>
    </location>
</feature>
<keyword evidence="1" id="KW-0808">Transferase</keyword>
<dbReference type="PANTHER" id="PTHR43861">
    <property type="entry name" value="TRANS-ACONITATE 2-METHYLTRANSFERASE-RELATED"/>
    <property type="match status" value="1"/>
</dbReference>
<dbReference type="Proteomes" id="UP001499895">
    <property type="component" value="Unassembled WGS sequence"/>
</dbReference>
<dbReference type="Pfam" id="PF13649">
    <property type="entry name" value="Methyltransf_25"/>
    <property type="match status" value="1"/>
</dbReference>
<evidence type="ECO:0000256" key="1">
    <source>
        <dbReference type="ARBA" id="ARBA00022679"/>
    </source>
</evidence>
<dbReference type="SUPFAM" id="SSF53335">
    <property type="entry name" value="S-adenosyl-L-methionine-dependent methyltransferases"/>
    <property type="match status" value="1"/>
</dbReference>
<keyword evidence="5" id="KW-1185">Reference proteome</keyword>
<organism evidence="4 5">
    <name type="scientific">Streptomyces stramineus</name>
    <dbReference type="NCBI Taxonomy" id="173861"/>
    <lineage>
        <taxon>Bacteria</taxon>
        <taxon>Bacillati</taxon>
        <taxon>Actinomycetota</taxon>
        <taxon>Actinomycetes</taxon>
        <taxon>Kitasatosporales</taxon>
        <taxon>Streptomycetaceae</taxon>
        <taxon>Streptomyces</taxon>
    </lineage>
</organism>
<evidence type="ECO:0000256" key="2">
    <source>
        <dbReference type="SAM" id="MobiDB-lite"/>
    </source>
</evidence>
<protein>
    <recommendedName>
        <fullName evidence="3">Methyltransferase domain-containing protein</fullName>
    </recommendedName>
</protein>
<dbReference type="InterPro" id="IPR041698">
    <property type="entry name" value="Methyltransf_25"/>
</dbReference>
<dbReference type="InterPro" id="IPR029063">
    <property type="entry name" value="SAM-dependent_MTases_sf"/>
</dbReference>
<evidence type="ECO:0000313" key="5">
    <source>
        <dbReference type="Proteomes" id="UP001499895"/>
    </source>
</evidence>
<reference evidence="4 5" key="1">
    <citation type="journal article" date="2019" name="Int. J. Syst. Evol. Microbiol.">
        <title>The Global Catalogue of Microorganisms (GCM) 10K type strain sequencing project: providing services to taxonomists for standard genome sequencing and annotation.</title>
        <authorList>
            <consortium name="The Broad Institute Genomics Platform"/>
            <consortium name="The Broad Institute Genome Sequencing Center for Infectious Disease"/>
            <person name="Wu L."/>
            <person name="Ma J."/>
        </authorList>
    </citation>
    <scope>NUCLEOTIDE SEQUENCE [LARGE SCALE GENOMIC DNA]</scope>
    <source>
        <strain evidence="4 5">JCM 10649</strain>
    </source>
</reference>
<gene>
    <name evidence="4" type="ORF">GCM10009544_50890</name>
</gene>
<evidence type="ECO:0000259" key="3">
    <source>
        <dbReference type="Pfam" id="PF13649"/>
    </source>
</evidence>
<accession>A0ABN1AS84</accession>